<dbReference type="NCBIfam" id="TIGR02532">
    <property type="entry name" value="IV_pilin_GFxxxE"/>
    <property type="match status" value="1"/>
</dbReference>
<evidence type="ECO:0000313" key="4">
    <source>
        <dbReference type="Proteomes" id="UP000027982"/>
    </source>
</evidence>
<evidence type="ECO:0000256" key="1">
    <source>
        <dbReference type="SAM" id="Phobius"/>
    </source>
</evidence>
<dbReference type="EMBL" id="CP007139">
    <property type="protein sequence ID" value="AIE86360.1"/>
    <property type="molecule type" value="Genomic_DNA"/>
</dbReference>
<evidence type="ECO:0000259" key="2">
    <source>
        <dbReference type="Pfam" id="PF07596"/>
    </source>
</evidence>
<dbReference type="Pfam" id="PF07963">
    <property type="entry name" value="N_methyl"/>
    <property type="match status" value="1"/>
</dbReference>
<dbReference type="SUPFAM" id="SSF54523">
    <property type="entry name" value="Pili subunits"/>
    <property type="match status" value="1"/>
</dbReference>
<dbReference type="InterPro" id="IPR012902">
    <property type="entry name" value="N_methyl_site"/>
</dbReference>
<dbReference type="PANTHER" id="PTHR30093:SF2">
    <property type="entry name" value="TYPE II SECRETION SYSTEM PROTEIN H"/>
    <property type="match status" value="1"/>
</dbReference>
<protein>
    <recommendedName>
        <fullName evidence="2">DUF1559 domain-containing protein</fullName>
    </recommendedName>
</protein>
<feature type="domain" description="DUF1559" evidence="2">
    <location>
        <begin position="38"/>
        <end position="72"/>
    </location>
</feature>
<dbReference type="HOGENOM" id="CLU_041661_1_0_0"/>
<sequence>MNRINSPSARRAFTLIELLVVIAIIAILAAILFPVFAQAKEAAKKTNCLSNLKQIGLATIMYANDYDDTIYPFQYNIDGADPGVRMWFGQSRASNPTWDFNNGFVGPYMKNGQIVDCPSATGITKGAADMPVAYAVNYHLFLDLSTGWISTNFSSVEMPADTVLMADAAALYGPNLARYNILWVNMGPYFVHALHGGDMANVAWLDGHAKSHKLYYSGVSNYGISPETMKSKHLGYLLKYPKEIPASPMLSAKDEYHYLLAKPN</sequence>
<dbReference type="Proteomes" id="UP000027982">
    <property type="component" value="Chromosome"/>
</dbReference>
<dbReference type="Pfam" id="PF07596">
    <property type="entry name" value="SBP_bac_10"/>
    <property type="match status" value="1"/>
</dbReference>
<reference evidence="3 4" key="1">
    <citation type="journal article" date="2014" name="PLoS ONE">
        <title>The first complete genome sequence of the class fimbriimonadia in the phylum armatimonadetes.</title>
        <authorList>
            <person name="Hu Z.Y."/>
            <person name="Wang Y.Z."/>
            <person name="Im W.T."/>
            <person name="Wang S.Y."/>
            <person name="Zhao G.P."/>
            <person name="Zheng H.J."/>
            <person name="Quan Z.X."/>
        </authorList>
    </citation>
    <scope>NUCLEOTIDE SEQUENCE [LARGE SCALE GENOMIC DNA]</scope>
    <source>
        <strain evidence="3">Gsoil 348</strain>
    </source>
</reference>
<dbReference type="STRING" id="661478.OP10G_2992"/>
<dbReference type="InterPro" id="IPR045584">
    <property type="entry name" value="Pilin-like"/>
</dbReference>
<dbReference type="Gene3D" id="3.30.700.10">
    <property type="entry name" value="Glycoprotein, Type 4 Pilin"/>
    <property type="match status" value="1"/>
</dbReference>
<dbReference type="OrthoDB" id="249920at2"/>
<keyword evidence="1" id="KW-1133">Transmembrane helix</keyword>
<dbReference type="InterPro" id="IPR011453">
    <property type="entry name" value="DUF1559"/>
</dbReference>
<dbReference type="RefSeq" id="WP_025229669.1">
    <property type="nucleotide sequence ID" value="NZ_CP007139.1"/>
</dbReference>
<name>A0A068NUA2_FIMGI</name>
<accession>A0A068NUA2</accession>
<dbReference type="AlphaFoldDB" id="A0A068NUA2"/>
<gene>
    <name evidence="3" type="ORF">OP10G_2992</name>
</gene>
<dbReference type="PANTHER" id="PTHR30093">
    <property type="entry name" value="GENERAL SECRETION PATHWAY PROTEIN G"/>
    <property type="match status" value="1"/>
</dbReference>
<keyword evidence="1" id="KW-0812">Transmembrane</keyword>
<keyword evidence="4" id="KW-1185">Reference proteome</keyword>
<feature type="transmembrane region" description="Helical" evidence="1">
    <location>
        <begin position="12"/>
        <end position="37"/>
    </location>
</feature>
<proteinExistence type="predicted"/>
<evidence type="ECO:0000313" key="3">
    <source>
        <dbReference type="EMBL" id="AIE86360.1"/>
    </source>
</evidence>
<organism evidence="3 4">
    <name type="scientific">Fimbriimonas ginsengisoli Gsoil 348</name>
    <dbReference type="NCBI Taxonomy" id="661478"/>
    <lineage>
        <taxon>Bacteria</taxon>
        <taxon>Bacillati</taxon>
        <taxon>Armatimonadota</taxon>
        <taxon>Fimbriimonadia</taxon>
        <taxon>Fimbriimonadales</taxon>
        <taxon>Fimbriimonadaceae</taxon>
        <taxon>Fimbriimonas</taxon>
    </lineage>
</organism>
<dbReference type="eggNOG" id="COG4537">
    <property type="taxonomic scope" value="Bacteria"/>
</dbReference>
<keyword evidence="1" id="KW-0472">Membrane</keyword>
<dbReference type="KEGG" id="fgi:OP10G_2992"/>